<evidence type="ECO:0000256" key="12">
    <source>
        <dbReference type="RuleBase" id="RU004478"/>
    </source>
</evidence>
<evidence type="ECO:0000256" key="6">
    <source>
        <dbReference type="ARBA" id="ARBA00023186"/>
    </source>
</evidence>
<dbReference type="Gene3D" id="2.30.22.10">
    <property type="entry name" value="Head domain of nucleotide exchange factor GrpE"/>
    <property type="match status" value="1"/>
</dbReference>
<sequence>MADEKNLSEKPEKVKKDSASDAAVKQPEDGNKAVNNEEAQTKKIDTKQAKIDELSQKLDETEDKYLRAEAEIVNMQNRYKKEQERLLRYQGQEIAKAILPAVDNLKRALEIEVDDKSSKQLKKGVEMVANDIQNALSNNHVVKMNSLNEKFDPNFHQAVKTVPVQKGQKADTVVEVYQEGYMLKDRVLRPAMVVVAQ</sequence>
<dbReference type="RefSeq" id="WP_010496164.1">
    <property type="nucleotide sequence ID" value="NZ_CP173417.1"/>
</dbReference>
<comment type="subcellular location">
    <subcellularLocation>
        <location evidence="1 10">Cytoplasm</location>
    </subcellularLocation>
</comment>
<evidence type="ECO:0000256" key="9">
    <source>
        <dbReference type="ARBA" id="ARBA00076414"/>
    </source>
</evidence>
<evidence type="ECO:0000256" key="1">
    <source>
        <dbReference type="ARBA" id="ARBA00004496"/>
    </source>
</evidence>
<dbReference type="EMBL" id="LT630287">
    <property type="protein sequence ID" value="SFV40484.1"/>
    <property type="molecule type" value="Genomic_DNA"/>
</dbReference>
<evidence type="ECO:0000256" key="13">
    <source>
        <dbReference type="SAM" id="MobiDB-lite"/>
    </source>
</evidence>
<evidence type="ECO:0000256" key="4">
    <source>
        <dbReference type="ARBA" id="ARBA00022490"/>
    </source>
</evidence>
<gene>
    <name evidence="10" type="primary">grpE</name>
    <name evidence="14" type="ORF">IV43_GL000931</name>
    <name evidence="15" type="ORF">LAC1533_1064</name>
</gene>
<dbReference type="HAMAP" id="MF_01151">
    <property type="entry name" value="GrpE"/>
    <property type="match status" value="1"/>
</dbReference>
<evidence type="ECO:0000256" key="5">
    <source>
        <dbReference type="ARBA" id="ARBA00023016"/>
    </source>
</evidence>
<dbReference type="InterPro" id="IPR000740">
    <property type="entry name" value="GrpE"/>
</dbReference>
<comment type="similarity">
    <text evidence="2 10 12">Belongs to the GrpE family.</text>
</comment>
<dbReference type="PROSITE" id="PS01071">
    <property type="entry name" value="GRPE"/>
    <property type="match status" value="1"/>
</dbReference>
<accession>A0A0R2KCZ2</accession>
<proteinExistence type="inferred from homology"/>
<evidence type="ECO:0000256" key="11">
    <source>
        <dbReference type="RuleBase" id="RU000639"/>
    </source>
</evidence>
<dbReference type="InterPro" id="IPR013805">
    <property type="entry name" value="GrpE_CC"/>
</dbReference>
<dbReference type="GeneID" id="95349165"/>
<dbReference type="NCBIfam" id="NF010759">
    <property type="entry name" value="PRK14162.1"/>
    <property type="match status" value="1"/>
</dbReference>
<keyword evidence="5 10" id="KW-0346">Stress response</keyword>
<dbReference type="Proteomes" id="UP000051491">
    <property type="component" value="Unassembled WGS sequence"/>
</dbReference>
<evidence type="ECO:0000313" key="16">
    <source>
        <dbReference type="Proteomes" id="UP000051491"/>
    </source>
</evidence>
<dbReference type="GO" id="GO:0042803">
    <property type="term" value="F:protein homodimerization activity"/>
    <property type="evidence" value="ECO:0007669"/>
    <property type="project" value="InterPro"/>
</dbReference>
<dbReference type="Gene3D" id="3.90.20.20">
    <property type="match status" value="1"/>
</dbReference>
<evidence type="ECO:0000256" key="7">
    <source>
        <dbReference type="ARBA" id="ARBA00053401"/>
    </source>
</evidence>
<keyword evidence="6 10" id="KW-0143">Chaperone</keyword>
<protein>
    <recommendedName>
        <fullName evidence="8 10">Protein GrpE</fullName>
    </recommendedName>
    <alternativeName>
        <fullName evidence="9 10">HSP-70 cofactor</fullName>
    </alternativeName>
</protein>
<dbReference type="KEGG" id="laca:LAC1533_1064"/>
<evidence type="ECO:0000313" key="14">
    <source>
        <dbReference type="EMBL" id="KRN85212.1"/>
    </source>
</evidence>
<dbReference type="PRINTS" id="PR00773">
    <property type="entry name" value="GRPEPROTEIN"/>
</dbReference>
<feature type="compositionally biased region" description="Basic and acidic residues" evidence="13">
    <location>
        <begin position="1"/>
        <end position="19"/>
    </location>
</feature>
<reference evidence="14 16" key="1">
    <citation type="journal article" date="2015" name="Genome Announc.">
        <title>Expanding the biotechnology potential of lactobacilli through comparative genomics of 213 strains and associated genera.</title>
        <authorList>
            <person name="Sun Z."/>
            <person name="Harris H.M."/>
            <person name="McCann A."/>
            <person name="Guo C."/>
            <person name="Argimon S."/>
            <person name="Zhang W."/>
            <person name="Yang X."/>
            <person name="Jeffery I.B."/>
            <person name="Cooney J.C."/>
            <person name="Kagawa T.F."/>
            <person name="Liu W."/>
            <person name="Song Y."/>
            <person name="Salvetti E."/>
            <person name="Wrobel A."/>
            <person name="Rasinkangas P."/>
            <person name="Parkhill J."/>
            <person name="Rea M.C."/>
            <person name="O'Sullivan O."/>
            <person name="Ritari J."/>
            <person name="Douillard F.P."/>
            <person name="Paul Ross R."/>
            <person name="Yang R."/>
            <person name="Briner A.E."/>
            <person name="Felis G.E."/>
            <person name="de Vos W.M."/>
            <person name="Barrangou R."/>
            <person name="Klaenhammer T.R."/>
            <person name="Caufield P.W."/>
            <person name="Cui Y."/>
            <person name="Zhang H."/>
            <person name="O'Toole P.W."/>
        </authorList>
    </citation>
    <scope>NUCLEOTIDE SEQUENCE [LARGE SCALE GENOMIC DNA]</scope>
    <source>
        <strain evidence="14 16">DSM 15353</strain>
    </source>
</reference>
<dbReference type="GO" id="GO:0000774">
    <property type="term" value="F:adenyl-nucleotide exchange factor activity"/>
    <property type="evidence" value="ECO:0007669"/>
    <property type="project" value="InterPro"/>
</dbReference>
<organism evidence="14 16">
    <name type="scientific">Ligilactobacillus acidipiscis</name>
    <dbReference type="NCBI Taxonomy" id="89059"/>
    <lineage>
        <taxon>Bacteria</taxon>
        <taxon>Bacillati</taxon>
        <taxon>Bacillota</taxon>
        <taxon>Bacilli</taxon>
        <taxon>Lactobacillales</taxon>
        <taxon>Lactobacillaceae</taxon>
        <taxon>Ligilactobacillus</taxon>
    </lineage>
</organism>
<evidence type="ECO:0000256" key="10">
    <source>
        <dbReference type="HAMAP-Rule" id="MF_01151"/>
    </source>
</evidence>
<dbReference type="NCBIfam" id="NF010738">
    <property type="entry name" value="PRK14140.1"/>
    <property type="match status" value="1"/>
</dbReference>
<dbReference type="GO" id="GO:0051082">
    <property type="term" value="F:unfolded protein binding"/>
    <property type="evidence" value="ECO:0007669"/>
    <property type="project" value="TreeGrafter"/>
</dbReference>
<dbReference type="SUPFAM" id="SSF58014">
    <property type="entry name" value="Coiled-coil domain of nucleotide exchange factor GrpE"/>
    <property type="match status" value="1"/>
</dbReference>
<evidence type="ECO:0000313" key="15">
    <source>
        <dbReference type="EMBL" id="SFV40484.1"/>
    </source>
</evidence>
<dbReference type="AlphaFoldDB" id="A0A0R2KCZ2"/>
<dbReference type="STRING" id="89059.LAC1533_1064"/>
<dbReference type="GO" id="GO:0006457">
    <property type="term" value="P:protein folding"/>
    <property type="evidence" value="ECO:0007669"/>
    <property type="project" value="InterPro"/>
</dbReference>
<feature type="region of interest" description="Disordered" evidence="13">
    <location>
        <begin position="1"/>
        <end position="45"/>
    </location>
</feature>
<reference evidence="17" key="3">
    <citation type="submission" date="2016-11" db="EMBL/GenBank/DDBJ databases">
        <authorList>
            <person name="Papadimitriou K."/>
        </authorList>
    </citation>
    <scope>NUCLEOTIDE SEQUENCE [LARGE SCALE GENOMIC DNA]</scope>
    <source>
        <strain evidence="17">ACA-DC 1533</strain>
    </source>
</reference>
<dbReference type="InterPro" id="IPR009012">
    <property type="entry name" value="GrpE_head"/>
</dbReference>
<dbReference type="EMBL" id="JQBK01000022">
    <property type="protein sequence ID" value="KRN85212.1"/>
    <property type="molecule type" value="Genomic_DNA"/>
</dbReference>
<name>A0A0R2KCZ2_9LACO</name>
<comment type="subunit">
    <text evidence="3 10">Homodimer.</text>
</comment>
<dbReference type="PANTHER" id="PTHR21237:SF23">
    <property type="entry name" value="GRPE PROTEIN HOMOLOG, MITOCHONDRIAL"/>
    <property type="match status" value="1"/>
</dbReference>
<dbReference type="OrthoDB" id="9812586at2"/>
<keyword evidence="4 10" id="KW-0963">Cytoplasm</keyword>
<dbReference type="PANTHER" id="PTHR21237">
    <property type="entry name" value="GRPE PROTEIN"/>
    <property type="match status" value="1"/>
</dbReference>
<dbReference type="PATRIC" id="fig|89059.3.peg.978"/>
<dbReference type="GO" id="GO:0051087">
    <property type="term" value="F:protein-folding chaperone binding"/>
    <property type="evidence" value="ECO:0007669"/>
    <property type="project" value="InterPro"/>
</dbReference>
<reference evidence="15" key="2">
    <citation type="submission" date="2016-11" db="EMBL/GenBank/DDBJ databases">
        <authorList>
            <person name="Jaros S."/>
            <person name="Januszkiewicz K."/>
            <person name="Wedrychowicz H."/>
        </authorList>
    </citation>
    <scope>NUCLEOTIDE SEQUENCE [LARGE SCALE GENOMIC DNA]</scope>
    <source>
        <strain evidence="15">ACA-DC 1533</strain>
    </source>
</reference>
<dbReference type="Proteomes" id="UP000190935">
    <property type="component" value="Chromosome I"/>
</dbReference>
<dbReference type="GO" id="GO:0005737">
    <property type="term" value="C:cytoplasm"/>
    <property type="evidence" value="ECO:0007669"/>
    <property type="project" value="UniProtKB-SubCell"/>
</dbReference>
<evidence type="ECO:0000313" key="17">
    <source>
        <dbReference type="Proteomes" id="UP000190935"/>
    </source>
</evidence>
<evidence type="ECO:0000256" key="8">
    <source>
        <dbReference type="ARBA" id="ARBA00072274"/>
    </source>
</evidence>
<evidence type="ECO:0000256" key="2">
    <source>
        <dbReference type="ARBA" id="ARBA00009054"/>
    </source>
</evidence>
<dbReference type="SUPFAM" id="SSF51064">
    <property type="entry name" value="Head domain of nucleotide exchange factor GrpE"/>
    <property type="match status" value="1"/>
</dbReference>
<comment type="function">
    <text evidence="7 10 11">Participates actively in the response to hyperosmotic and heat shock by preventing the aggregation of stress-denatured proteins, in association with DnaK and GrpE. It is the nucleotide exchange factor for DnaK and may function as a thermosensor. Unfolded proteins bind initially to DnaJ; upon interaction with the DnaJ-bound protein, DnaK hydrolyzes its bound ATP, resulting in the formation of a stable complex. GrpE releases ADP from DnaK; ATP binding to DnaK triggers the release of the substrate protein, thus completing the reaction cycle. Several rounds of ATP-dependent interactions between DnaJ, DnaK and GrpE are required for fully efficient folding.</text>
</comment>
<dbReference type="Pfam" id="PF01025">
    <property type="entry name" value="GrpE"/>
    <property type="match status" value="1"/>
</dbReference>
<dbReference type="FunFam" id="2.30.22.10:FF:000001">
    <property type="entry name" value="Protein GrpE"/>
    <property type="match status" value="1"/>
</dbReference>
<dbReference type="CDD" id="cd00446">
    <property type="entry name" value="GrpE"/>
    <property type="match status" value="1"/>
</dbReference>
<evidence type="ECO:0000256" key="3">
    <source>
        <dbReference type="ARBA" id="ARBA00011738"/>
    </source>
</evidence>